<evidence type="ECO:0000256" key="5">
    <source>
        <dbReference type="ARBA" id="ARBA00038359"/>
    </source>
</evidence>
<feature type="domain" description="Rhodopsin" evidence="8">
    <location>
        <begin position="187"/>
        <end position="282"/>
    </location>
</feature>
<sequence length="373" mass="41313">MSDNPVSFSSAQLEKYKNVPALSPPPGIMPDFTARNQRADVYNILCSILLSIVYFFVFLRMYAKVWIKRSPGFDDVACVLATIGASACFGLAVAMSLHGVGKHQWDVPLSEIPFILQFGRYDGIVLPPTMLSLKLSLLLLYLRIFAPDKVTRYLIYFGMTFCFLAYTVLMFFNIFSEVETVIDTNKALGAVNLFSDVYILCVPTTAISKLQLSVKKKIGVMLVFMTGIIGCAMSMVSLIFRLQVHQTEADATYLLAGTFLVTTIEVEVGLMCACMPFFPAIVKNSPTLQKCVHSVQSLGSWTLRSSRHNSAKDVRRSYQKQYSREGSLEAGLELEGSETFTEVALPESPKKTPRMEPGAFGGGENRSSSRARL</sequence>
<comment type="subcellular location">
    <subcellularLocation>
        <location evidence="1">Membrane</location>
        <topology evidence="1">Multi-pass membrane protein</topology>
    </subcellularLocation>
</comment>
<proteinExistence type="inferred from homology"/>
<feature type="transmembrane region" description="Helical" evidence="7">
    <location>
        <begin position="252"/>
        <end position="278"/>
    </location>
</feature>
<feature type="transmembrane region" description="Helical" evidence="7">
    <location>
        <begin position="75"/>
        <end position="101"/>
    </location>
</feature>
<reference evidence="9" key="1">
    <citation type="submission" date="2021-03" db="EMBL/GenBank/DDBJ databases">
        <authorList>
            <person name="Tagirdzhanova G."/>
        </authorList>
    </citation>
    <scope>NUCLEOTIDE SEQUENCE</scope>
</reference>
<feature type="transmembrane region" description="Helical" evidence="7">
    <location>
        <begin position="121"/>
        <end position="142"/>
    </location>
</feature>
<name>A0A8H3J3K1_9LECA</name>
<dbReference type="InterPro" id="IPR049326">
    <property type="entry name" value="Rhodopsin_dom_fungi"/>
</dbReference>
<dbReference type="GO" id="GO:0016020">
    <property type="term" value="C:membrane"/>
    <property type="evidence" value="ECO:0007669"/>
    <property type="project" value="UniProtKB-SubCell"/>
</dbReference>
<dbReference type="PANTHER" id="PTHR33048:SF158">
    <property type="entry name" value="MEMBRANE PROTEIN PTH11-LIKE, PUTATIVE-RELATED"/>
    <property type="match status" value="1"/>
</dbReference>
<evidence type="ECO:0000256" key="4">
    <source>
        <dbReference type="ARBA" id="ARBA00023136"/>
    </source>
</evidence>
<evidence type="ECO:0000313" key="10">
    <source>
        <dbReference type="Proteomes" id="UP000664203"/>
    </source>
</evidence>
<evidence type="ECO:0000256" key="7">
    <source>
        <dbReference type="SAM" id="Phobius"/>
    </source>
</evidence>
<keyword evidence="3 7" id="KW-1133">Transmembrane helix</keyword>
<feature type="transmembrane region" description="Helical" evidence="7">
    <location>
        <begin position="41"/>
        <end position="63"/>
    </location>
</feature>
<feature type="domain" description="Rhodopsin" evidence="8">
    <location>
        <begin position="59"/>
        <end position="175"/>
    </location>
</feature>
<dbReference type="PANTHER" id="PTHR33048">
    <property type="entry name" value="PTH11-LIKE INTEGRAL MEMBRANE PROTEIN (AFU_ORTHOLOGUE AFUA_5G11245)"/>
    <property type="match status" value="1"/>
</dbReference>
<feature type="region of interest" description="Disordered" evidence="6">
    <location>
        <begin position="333"/>
        <end position="373"/>
    </location>
</feature>
<organism evidence="9 10">
    <name type="scientific">Alectoria fallacina</name>
    <dbReference type="NCBI Taxonomy" id="1903189"/>
    <lineage>
        <taxon>Eukaryota</taxon>
        <taxon>Fungi</taxon>
        <taxon>Dikarya</taxon>
        <taxon>Ascomycota</taxon>
        <taxon>Pezizomycotina</taxon>
        <taxon>Lecanoromycetes</taxon>
        <taxon>OSLEUM clade</taxon>
        <taxon>Lecanoromycetidae</taxon>
        <taxon>Lecanorales</taxon>
        <taxon>Lecanorineae</taxon>
        <taxon>Parmeliaceae</taxon>
        <taxon>Alectoria</taxon>
    </lineage>
</organism>
<dbReference type="EMBL" id="CAJPDR010000584">
    <property type="protein sequence ID" value="CAF9940059.1"/>
    <property type="molecule type" value="Genomic_DNA"/>
</dbReference>
<dbReference type="OrthoDB" id="444631at2759"/>
<protein>
    <recommendedName>
        <fullName evidence="8">Rhodopsin domain-containing protein</fullName>
    </recommendedName>
</protein>
<accession>A0A8H3J3K1</accession>
<keyword evidence="2 7" id="KW-0812">Transmembrane</keyword>
<gene>
    <name evidence="9" type="ORF">ALECFALPRED_008416</name>
</gene>
<feature type="transmembrane region" description="Helical" evidence="7">
    <location>
        <begin position="154"/>
        <end position="175"/>
    </location>
</feature>
<evidence type="ECO:0000256" key="2">
    <source>
        <dbReference type="ARBA" id="ARBA00022692"/>
    </source>
</evidence>
<evidence type="ECO:0000259" key="8">
    <source>
        <dbReference type="Pfam" id="PF20684"/>
    </source>
</evidence>
<keyword evidence="4 7" id="KW-0472">Membrane</keyword>
<evidence type="ECO:0000256" key="1">
    <source>
        <dbReference type="ARBA" id="ARBA00004141"/>
    </source>
</evidence>
<comment type="similarity">
    <text evidence="5">Belongs to the SAT4 family.</text>
</comment>
<dbReference type="InterPro" id="IPR052337">
    <property type="entry name" value="SAT4-like"/>
</dbReference>
<comment type="caution">
    <text evidence="9">The sequence shown here is derived from an EMBL/GenBank/DDBJ whole genome shotgun (WGS) entry which is preliminary data.</text>
</comment>
<keyword evidence="10" id="KW-1185">Reference proteome</keyword>
<evidence type="ECO:0000256" key="3">
    <source>
        <dbReference type="ARBA" id="ARBA00022989"/>
    </source>
</evidence>
<evidence type="ECO:0000256" key="6">
    <source>
        <dbReference type="SAM" id="MobiDB-lite"/>
    </source>
</evidence>
<dbReference type="Proteomes" id="UP000664203">
    <property type="component" value="Unassembled WGS sequence"/>
</dbReference>
<dbReference type="Pfam" id="PF20684">
    <property type="entry name" value="Fung_rhodopsin"/>
    <property type="match status" value="2"/>
</dbReference>
<evidence type="ECO:0000313" key="9">
    <source>
        <dbReference type="EMBL" id="CAF9940059.1"/>
    </source>
</evidence>
<feature type="transmembrane region" description="Helical" evidence="7">
    <location>
        <begin position="219"/>
        <end position="240"/>
    </location>
</feature>
<dbReference type="AlphaFoldDB" id="A0A8H3J3K1"/>